<accession>A0A0H5Q6E7</accession>
<proteinExistence type="predicted"/>
<organism evidence="1">
    <name type="scientific">uncultured prokaryote</name>
    <dbReference type="NCBI Taxonomy" id="198431"/>
    <lineage>
        <taxon>unclassified sequences</taxon>
        <taxon>environmental samples</taxon>
    </lineage>
</organism>
<sequence length="76" mass="8788">MRIKYEYAGTNATKTHLTVYVEIVTGSAKVVKSIHIPWSELTDTKILSCVDDELRRELKARWSSYSDCVFDLFNED</sequence>
<dbReference type="AlphaFoldDB" id="A0A0H5Q6E7"/>
<name>A0A0H5Q6E7_9ZZZZ</name>
<reference evidence="1" key="2">
    <citation type="submission" date="2015-07" db="EMBL/GenBank/DDBJ databases">
        <title>Plasmids, circular viruses and viroids from rat gut.</title>
        <authorList>
            <person name="Jorgensen T.J."/>
            <person name="Hansen M.A."/>
            <person name="Xu Z."/>
            <person name="Tabak M.A."/>
            <person name="Sorensen S.J."/>
            <person name="Hansen L.H."/>
        </authorList>
    </citation>
    <scope>NUCLEOTIDE SEQUENCE</scope>
    <source>
        <strain evidence="1">RGFK1573</strain>
    </source>
</reference>
<reference evidence="1" key="1">
    <citation type="submission" date="2015-06" db="EMBL/GenBank/DDBJ databases">
        <authorList>
            <person name="Joergensen T."/>
        </authorList>
    </citation>
    <scope>NUCLEOTIDE SEQUENCE</scope>
    <source>
        <strain evidence="1">RGFK1573</strain>
    </source>
</reference>
<protein>
    <submittedName>
        <fullName evidence="1">Uncharacterized protein</fullName>
    </submittedName>
</protein>
<evidence type="ECO:0000313" key="1">
    <source>
        <dbReference type="EMBL" id="CRY97473.1"/>
    </source>
</evidence>
<dbReference type="EMBL" id="LN854101">
    <property type="protein sequence ID" value="CRY97473.1"/>
    <property type="molecule type" value="Genomic_DNA"/>
</dbReference>